<dbReference type="KEGG" id="sbw:TGUWTKB_4740"/>
<dbReference type="Proteomes" id="UP000031627">
    <property type="component" value="Chromosome"/>
</dbReference>
<reference evidence="1 2" key="2">
    <citation type="journal article" date="2014" name="Curr. Biol.">
        <title>Symbiont-Supplemented Maternal Investment Underpinning Host's Ecological Adaptation.</title>
        <authorList>
            <person name="Kaiwa N."/>
            <person name="Hosokawa T."/>
            <person name="Nikoh N."/>
            <person name="Tanahashi M."/>
            <person name="Moriyama M."/>
            <person name="Meng X.Y."/>
            <person name="Maeda T."/>
            <person name="Yamaguchi K."/>
            <person name="Shigenobu S."/>
            <person name="Ito M."/>
            <person name="Fukatsu T."/>
        </authorList>
    </citation>
    <scope>NUCLEOTIDE SEQUENCE [LARGE SCALE GENOMIC DNA]</scope>
    <source>
        <strain evidence="1 2">UwTKB</strain>
    </source>
</reference>
<reference evidence="2" key="1">
    <citation type="submission" date="2013-11" db="EMBL/GenBank/DDBJ databases">
        <title>Symbiont-containing voluminous jelly as an extraordinary maternal gift for overwintering insect nymphs.</title>
        <authorList>
            <person name="Kaiwa N."/>
            <person name="Hosokawa T."/>
            <person name="Nikoh N."/>
            <person name="Meng X.Y."/>
            <person name="Tanahashi M."/>
            <person name="Moriyama M."/>
            <person name="Maeda T."/>
            <person name="Yamaguchi K."/>
            <person name="Shigenobu S."/>
            <person name="Ito M."/>
            <person name="Fukatsu T."/>
        </authorList>
    </citation>
    <scope>NUCLEOTIDE SEQUENCE [LARGE SCALE GENOMIC DNA]</scope>
    <source>
        <strain evidence="2">UwTKB</strain>
    </source>
</reference>
<keyword evidence="2" id="KW-1185">Reference proteome</keyword>
<dbReference type="HOGENOM" id="CLU_3333864_0_0_6"/>
<dbReference type="EMBL" id="AP014521">
    <property type="protein sequence ID" value="BAP58700.1"/>
    <property type="molecule type" value="Genomic_DNA"/>
</dbReference>
<sequence length="38" mass="4733">MKFLYKKIYKNFSIVLISKFFEDIVYFKNTLKSNNFFI</sequence>
<organism evidence="1 2">
    <name type="scientific">Candidatus Tachikawaea gelatinosa</name>
    <dbReference type="NCBI Taxonomy" id="1410383"/>
    <lineage>
        <taxon>Bacteria</taxon>
        <taxon>Pseudomonadati</taxon>
        <taxon>Pseudomonadota</taxon>
        <taxon>Gammaproteobacteria</taxon>
        <taxon>Enterobacterales</taxon>
        <taxon>Enterobacteriaceae</taxon>
        <taxon>Candidatus Tachikawaea</taxon>
    </lineage>
</organism>
<dbReference type="AlphaFoldDB" id="A0A090AS62"/>
<evidence type="ECO:0000313" key="2">
    <source>
        <dbReference type="Proteomes" id="UP000031627"/>
    </source>
</evidence>
<name>A0A090AS62_9ENTR</name>
<evidence type="ECO:0000313" key="1">
    <source>
        <dbReference type="EMBL" id="BAP58700.1"/>
    </source>
</evidence>
<protein>
    <submittedName>
        <fullName evidence="1">Uncharacterized protein</fullName>
    </submittedName>
</protein>
<proteinExistence type="predicted"/>
<gene>
    <name evidence="1" type="ORF">TGUWTKB_4740</name>
</gene>
<accession>A0A090AS62</accession>